<dbReference type="CDD" id="cd04657">
    <property type="entry name" value="Piwi_ago-like"/>
    <property type="match status" value="1"/>
</dbReference>
<evidence type="ECO:0000256" key="1">
    <source>
        <dbReference type="SAM" id="MobiDB-lite"/>
    </source>
</evidence>
<keyword evidence="5" id="KW-1185">Reference proteome</keyword>
<evidence type="ECO:0000259" key="2">
    <source>
        <dbReference type="PROSITE" id="PS50821"/>
    </source>
</evidence>
<dbReference type="PROSITE" id="PS50821">
    <property type="entry name" value="PAZ"/>
    <property type="match status" value="1"/>
</dbReference>
<evidence type="ECO:0000259" key="3">
    <source>
        <dbReference type="PROSITE" id="PS50822"/>
    </source>
</evidence>
<feature type="domain" description="PAZ" evidence="2">
    <location>
        <begin position="317"/>
        <end position="444"/>
    </location>
</feature>
<dbReference type="OrthoDB" id="10252740at2759"/>
<dbReference type="Gene3D" id="2.170.260.10">
    <property type="entry name" value="paz domain"/>
    <property type="match status" value="1"/>
</dbReference>
<dbReference type="InterPro" id="IPR012337">
    <property type="entry name" value="RNaseH-like_sf"/>
</dbReference>
<reference evidence="4 5" key="1">
    <citation type="journal article" date="2016" name="Sci. Rep.">
        <title>Penicillium arizonense, a new, genome sequenced fungal species, reveals a high chemical diversity in secreted metabolites.</title>
        <authorList>
            <person name="Grijseels S."/>
            <person name="Nielsen J.C."/>
            <person name="Randelovic M."/>
            <person name="Nielsen J."/>
            <person name="Nielsen K.F."/>
            <person name="Workman M."/>
            <person name="Frisvad J.C."/>
        </authorList>
    </citation>
    <scope>NUCLEOTIDE SEQUENCE [LARGE SCALE GENOMIC DNA]</scope>
    <source>
        <strain evidence="4 5">CBS 141311</strain>
    </source>
</reference>
<dbReference type="Pfam" id="PF08699">
    <property type="entry name" value="ArgoL1"/>
    <property type="match status" value="1"/>
</dbReference>
<dbReference type="Pfam" id="PF16486">
    <property type="entry name" value="ArgoN"/>
    <property type="match status" value="1"/>
</dbReference>
<feature type="compositionally biased region" description="Gly residues" evidence="1">
    <location>
        <begin position="23"/>
        <end position="41"/>
    </location>
</feature>
<dbReference type="STRING" id="1835702.A0A1F5LR04"/>
<dbReference type="Pfam" id="PF02170">
    <property type="entry name" value="PAZ"/>
    <property type="match status" value="1"/>
</dbReference>
<dbReference type="PANTHER" id="PTHR22891">
    <property type="entry name" value="EUKARYOTIC TRANSLATION INITIATION FACTOR 2C"/>
    <property type="match status" value="1"/>
</dbReference>
<dbReference type="AlphaFoldDB" id="A0A1F5LR04"/>
<accession>A0A1F5LR04</accession>
<dbReference type="SMART" id="SM01163">
    <property type="entry name" value="DUF1785"/>
    <property type="match status" value="1"/>
</dbReference>
<dbReference type="InterPro" id="IPR032472">
    <property type="entry name" value="ArgoL2"/>
</dbReference>
<dbReference type="SMART" id="SM00950">
    <property type="entry name" value="Piwi"/>
    <property type="match status" value="1"/>
</dbReference>
<dbReference type="EMBL" id="LXJU01000004">
    <property type="protein sequence ID" value="OGE55311.1"/>
    <property type="molecule type" value="Genomic_DNA"/>
</dbReference>
<gene>
    <name evidence="4" type="ORF">PENARI_c004G01186</name>
</gene>
<dbReference type="PROSITE" id="PS50822">
    <property type="entry name" value="PIWI"/>
    <property type="match status" value="1"/>
</dbReference>
<dbReference type="GO" id="GO:0003723">
    <property type="term" value="F:RNA binding"/>
    <property type="evidence" value="ECO:0007669"/>
    <property type="project" value="InterPro"/>
</dbReference>
<organism evidence="4 5">
    <name type="scientific">Penicillium arizonense</name>
    <dbReference type="NCBI Taxonomy" id="1835702"/>
    <lineage>
        <taxon>Eukaryota</taxon>
        <taxon>Fungi</taxon>
        <taxon>Dikarya</taxon>
        <taxon>Ascomycota</taxon>
        <taxon>Pezizomycotina</taxon>
        <taxon>Eurotiomycetes</taxon>
        <taxon>Eurotiomycetidae</taxon>
        <taxon>Eurotiales</taxon>
        <taxon>Aspergillaceae</taxon>
        <taxon>Penicillium</taxon>
    </lineage>
</organism>
<dbReference type="InterPro" id="IPR003165">
    <property type="entry name" value="Piwi"/>
</dbReference>
<dbReference type="RefSeq" id="XP_022490741.1">
    <property type="nucleotide sequence ID" value="XM_022628922.1"/>
</dbReference>
<evidence type="ECO:0008006" key="6">
    <source>
        <dbReference type="Google" id="ProtNLM"/>
    </source>
</evidence>
<name>A0A1F5LR04_PENAI</name>
<dbReference type="CDD" id="cd02846">
    <property type="entry name" value="PAZ_argonaute_like"/>
    <property type="match status" value="1"/>
</dbReference>
<comment type="caution">
    <text evidence="4">The sequence shown here is derived from an EMBL/GenBank/DDBJ whole genome shotgun (WGS) entry which is preliminary data.</text>
</comment>
<evidence type="ECO:0000313" key="5">
    <source>
        <dbReference type="Proteomes" id="UP000177622"/>
    </source>
</evidence>
<dbReference type="SUPFAM" id="SSF101690">
    <property type="entry name" value="PAZ domain"/>
    <property type="match status" value="1"/>
</dbReference>
<sequence>MSGRNLPYRDRGGDRGGDRGSRGGRGFSGDRGGRGGRGGQQSGPSKMLLAPTQPPDPNALSYENQYIKDTAKDTQKDHQLARRPGYGTQGRAMVLRANFFEMQFKPDQEYHSYRVDIAVKKDGGKDTGKEGGKDGDGFKHAEKIPKAHRQFLMDAFLQERRFQENIGTATDGTTEIVLNRQLDDTSSFVRRIGDAAVAPGDKRPVYKVTPIYQGSVKPDDFKNFLRNPKQRGPVENEAVILRILNIVMSAHPYKDPGIYISGRGRTKFFRMGPGKEAWPMGGGIEAARGYFSSVRFGTGKFLLNLNVNHGAFYKPGPLSALIKEYMVVYGEDREHLGRYLKGLKIYAIHLPKRNDAFGKPQYAIKSILGVATPQMEKSKRLASSPGNVQFFMNQEGRPGRYVTVTEYFEKTYNMKIRCHDMPVVNVGNLEHPSYLPLDVCEVVPGQGFGGDPATSQRQAMIKVSCRRPPENYESITTDGLNIMGITAGKTVERGIKVLPDMVTVPARILNTPVLKYGTQKTTPRFGSWNLANTRFCSGATIPTPAVLWLRTGRDLFETPNMCVQKFTKKLREHGMKVSDPTMYLQASLSGGPESEPKNREAIKQLFIKLLNGKVKFAVVILSDANSKVFDWIKYSGDVKTGIITHCMQVDKLSKGDDQYLSNNAMKVNLKFGGANQVLDGSHSKFIGQGKTMVVGLDVTHPTGTDPPSWPSVAAIVASIDGRMAQWPGEIMIQGRRVEHVEVLQQLMYRRLELWKTHNGGTLPMNILVYRDGVSEGQFDMVLNFELPLIKKACAELYNRSMPYITIVVCGKRHNVRFYPTVEKDQDRTQNPINGCVVDRVVTRPIFWDFYLQAQAPLQGSARPAHYIVIHDDIFRNPKTNPEGKPADMIQELTHNICYMMGRATRSISYATPAFLADKMCDRARKYMLAYYYAFMQPRGPGSDGKMPPPPPDCVQLEKSIVSKMAYI</sequence>
<dbReference type="InterPro" id="IPR036085">
    <property type="entry name" value="PAZ_dom_sf"/>
</dbReference>
<proteinExistence type="predicted"/>
<dbReference type="InterPro" id="IPR045246">
    <property type="entry name" value="Piwi_ago-like"/>
</dbReference>
<dbReference type="Pfam" id="PF16488">
    <property type="entry name" value="ArgoL2"/>
    <property type="match status" value="1"/>
</dbReference>
<dbReference type="InterPro" id="IPR032474">
    <property type="entry name" value="Argonaute_N"/>
</dbReference>
<evidence type="ECO:0000313" key="4">
    <source>
        <dbReference type="EMBL" id="OGE55311.1"/>
    </source>
</evidence>
<dbReference type="InterPro" id="IPR003100">
    <property type="entry name" value="PAZ_dom"/>
</dbReference>
<protein>
    <recommendedName>
        <fullName evidence="6">Piwi domain-containing protein</fullName>
    </recommendedName>
</protein>
<feature type="compositionally biased region" description="Basic and acidic residues" evidence="1">
    <location>
        <begin position="7"/>
        <end position="21"/>
    </location>
</feature>
<feature type="domain" description="Piwi" evidence="3">
    <location>
        <begin position="616"/>
        <end position="928"/>
    </location>
</feature>
<dbReference type="GeneID" id="34573656"/>
<feature type="region of interest" description="Disordered" evidence="1">
    <location>
        <begin position="1"/>
        <end position="62"/>
    </location>
</feature>
<dbReference type="SUPFAM" id="SSF53098">
    <property type="entry name" value="Ribonuclease H-like"/>
    <property type="match status" value="1"/>
</dbReference>
<dbReference type="Gene3D" id="3.30.420.10">
    <property type="entry name" value="Ribonuclease H-like superfamily/Ribonuclease H"/>
    <property type="match status" value="1"/>
</dbReference>
<dbReference type="Pfam" id="PF02171">
    <property type="entry name" value="Piwi"/>
    <property type="match status" value="1"/>
</dbReference>
<dbReference type="InterPro" id="IPR036397">
    <property type="entry name" value="RNaseH_sf"/>
</dbReference>
<dbReference type="Proteomes" id="UP000177622">
    <property type="component" value="Unassembled WGS sequence"/>
</dbReference>
<dbReference type="InterPro" id="IPR014811">
    <property type="entry name" value="ArgoL1"/>
</dbReference>
<dbReference type="Gene3D" id="3.40.50.2300">
    <property type="match status" value="1"/>
</dbReference>